<name>A0A0B0EMC9_9BACT</name>
<evidence type="ECO:0000313" key="1">
    <source>
        <dbReference type="EMBL" id="KHE93759.1"/>
    </source>
</evidence>
<gene>
    <name evidence="1" type="ORF">SCABRO_00492</name>
</gene>
<reference evidence="1 2" key="1">
    <citation type="submission" date="2014-10" db="EMBL/GenBank/DDBJ databases">
        <title>Draft genome of anammox bacterium scalindua brodae, obtained using differential coverage binning of sequence data from two enrichment reactors.</title>
        <authorList>
            <person name="Speth D.R."/>
            <person name="Russ L."/>
            <person name="Kartal B."/>
            <person name="Op den Camp H.J."/>
            <person name="Dutilh B.E."/>
            <person name="Jetten M.S."/>
        </authorList>
    </citation>
    <scope>NUCLEOTIDE SEQUENCE [LARGE SCALE GENOMIC DNA]</scope>
    <source>
        <strain evidence="1">RU1</strain>
    </source>
</reference>
<dbReference type="Proteomes" id="UP000030652">
    <property type="component" value="Unassembled WGS sequence"/>
</dbReference>
<dbReference type="InterPro" id="IPR029044">
    <property type="entry name" value="Nucleotide-diphossugar_trans"/>
</dbReference>
<comment type="caution">
    <text evidence="1">The sequence shown here is derived from an EMBL/GenBank/DDBJ whole genome shotgun (WGS) entry which is preliminary data.</text>
</comment>
<protein>
    <submittedName>
        <fullName evidence="1">Uncharacterized protein</fullName>
    </submittedName>
</protein>
<evidence type="ECO:0000313" key="2">
    <source>
        <dbReference type="Proteomes" id="UP000030652"/>
    </source>
</evidence>
<accession>A0A0B0EMC9</accession>
<proteinExistence type="predicted"/>
<organism evidence="1 2">
    <name type="scientific">Candidatus Scalindua brodae</name>
    <dbReference type="NCBI Taxonomy" id="237368"/>
    <lineage>
        <taxon>Bacteria</taxon>
        <taxon>Pseudomonadati</taxon>
        <taxon>Planctomycetota</taxon>
        <taxon>Candidatus Brocadiia</taxon>
        <taxon>Candidatus Brocadiales</taxon>
        <taxon>Candidatus Scalinduaceae</taxon>
        <taxon>Candidatus Scalindua</taxon>
    </lineage>
</organism>
<dbReference type="AlphaFoldDB" id="A0A0B0EMC9"/>
<dbReference type="EMBL" id="JRYO01000037">
    <property type="protein sequence ID" value="KHE93759.1"/>
    <property type="molecule type" value="Genomic_DNA"/>
</dbReference>
<sequence length="600" mass="68013">MQNIKIEFDKAQLPVKGLLEKGIEGRSELTSIIHKIILQLNDGYDFGVELAEEWAHYLTLLIDGCSNNLSNPYSDLVNYTIKTLSESSEYLTEIETIRILDKTPVTPLEETSLSNLPVMDKIIYVLAIGGTDSTFYRGLSKSDFDIFAKELYSPELYSIFKDHGSEEFIPRGLSAKKDRDGNYVSNVESMIMHAYCSGIRHVAVIANSKSCKPINQYLKKRFDYLKDLKVIVTVQPLLPMIKASNDAKEFIISRENGGYPGGHGHGFKYCLKNRDILNIINKENLEFFIFSNGDNAVVLNWGANHFITAINEMKSLAANPKYKNLRIAFFMVWEYLRKGGFSFLLKNKVTGDYITQIFEAELAEKSGADIKQLEKSRGAYNTNVATGNIRNVLSHFDNIPMALKKKEKGGFTNYLFEASLATAITTHQDANGVSFFDNNAALNILGPKEAEYQHWNHIATRKRDDFFAFFSSIFKIQTKVTKYGKVLLIVTDRDATQNYPLLKGNFVDQNILNSKNFFEIFNDAYVDVDDFKGTLTVNLLKENDKSQGRIKFEGDIKLIGTGEILINVPAGKLWIIKNKTINTQHNLYKVEKEIDEVCFD</sequence>
<dbReference type="Gene3D" id="3.90.550.10">
    <property type="entry name" value="Spore Coat Polysaccharide Biosynthesis Protein SpsA, Chain A"/>
    <property type="match status" value="1"/>
</dbReference>